<name>A0A552V5F8_9FLAO</name>
<evidence type="ECO:0008006" key="4">
    <source>
        <dbReference type="Google" id="ProtNLM"/>
    </source>
</evidence>
<proteinExistence type="predicted"/>
<dbReference type="PROSITE" id="PS51257">
    <property type="entry name" value="PROKAR_LIPOPROTEIN"/>
    <property type="match status" value="1"/>
</dbReference>
<evidence type="ECO:0000256" key="1">
    <source>
        <dbReference type="SAM" id="SignalP"/>
    </source>
</evidence>
<keyword evidence="1" id="KW-0732">Signal</keyword>
<gene>
    <name evidence="2" type="ORF">FMM05_05685</name>
</gene>
<protein>
    <recommendedName>
        <fullName evidence="4">Lipoprotein</fullName>
    </recommendedName>
</protein>
<dbReference type="AlphaFoldDB" id="A0A552V5F8"/>
<feature type="chain" id="PRO_5021974568" description="Lipoprotein" evidence="1">
    <location>
        <begin position="20"/>
        <end position="264"/>
    </location>
</feature>
<sequence length="264" mass="28394">MKKAFYLLLAVSTFMVSCSDDDSGNNPAASADVYLPLNTGNYWVYDVPGSFQTGRDSLYVANDTVISGTTYTKFKTGSLAYGFFSAALSANGGVRNDGGKLMLTGTTAVNFIEEFPINIPVTNLVILDAGASVNSELGNVSGSFEQVYNELPLTFTYSLATTAKENLESYTIGGETYTDVKRVETKLNLSIGVSFEGSTITLLPAQDVAISSQYYAKDIGMVHVNTTFQYQVSALFASQFTSMFGLPSSGTQTQQEILDTYSVQ</sequence>
<accession>A0A552V5F8</accession>
<comment type="caution">
    <text evidence="2">The sequence shown here is derived from an EMBL/GenBank/DDBJ whole genome shotgun (WGS) entry which is preliminary data.</text>
</comment>
<dbReference type="OrthoDB" id="1435518at2"/>
<evidence type="ECO:0000313" key="3">
    <source>
        <dbReference type="Proteomes" id="UP000320643"/>
    </source>
</evidence>
<feature type="signal peptide" evidence="1">
    <location>
        <begin position="1"/>
        <end position="19"/>
    </location>
</feature>
<dbReference type="Proteomes" id="UP000320643">
    <property type="component" value="Unassembled WGS sequence"/>
</dbReference>
<dbReference type="RefSeq" id="WP_143372378.1">
    <property type="nucleotide sequence ID" value="NZ_VJVZ01000003.1"/>
</dbReference>
<evidence type="ECO:0000313" key="2">
    <source>
        <dbReference type="EMBL" id="TRW25713.1"/>
    </source>
</evidence>
<organism evidence="2 3">
    <name type="scientific">Flavobacterium zepuense</name>
    <dbReference type="NCBI Taxonomy" id="2593302"/>
    <lineage>
        <taxon>Bacteria</taxon>
        <taxon>Pseudomonadati</taxon>
        <taxon>Bacteroidota</taxon>
        <taxon>Flavobacteriia</taxon>
        <taxon>Flavobacteriales</taxon>
        <taxon>Flavobacteriaceae</taxon>
        <taxon>Flavobacterium</taxon>
    </lineage>
</organism>
<reference evidence="2 3" key="1">
    <citation type="submission" date="2019-07" db="EMBL/GenBank/DDBJ databases">
        <title>Flavobacterium sp. nov., isolated from glacier ice.</title>
        <authorList>
            <person name="Liu Q."/>
            <person name="Xin Y.-H."/>
        </authorList>
    </citation>
    <scope>NUCLEOTIDE SEQUENCE [LARGE SCALE GENOMIC DNA]</scope>
    <source>
        <strain evidence="2 3">ZT4R6</strain>
    </source>
</reference>
<dbReference type="EMBL" id="VJVZ01000003">
    <property type="protein sequence ID" value="TRW25713.1"/>
    <property type="molecule type" value="Genomic_DNA"/>
</dbReference>
<keyword evidence="3" id="KW-1185">Reference proteome</keyword>